<dbReference type="PANTHER" id="PTHR46018">
    <property type="entry name" value="ZINC PHOSPHODIESTERASE ELAC PROTEIN 1"/>
    <property type="match status" value="1"/>
</dbReference>
<dbReference type="NCBIfam" id="TIGR02651">
    <property type="entry name" value="RNase_Z"/>
    <property type="match status" value="1"/>
</dbReference>
<comment type="cofactor">
    <cofactor evidence="8">
        <name>Zn(2+)</name>
        <dbReference type="ChEBI" id="CHEBI:29105"/>
    </cofactor>
    <text evidence="8">Binds 2 Zn(2+) ions.</text>
</comment>
<feature type="binding site" evidence="8">
    <location>
        <position position="212"/>
    </location>
    <ligand>
        <name>Zn(2+)</name>
        <dbReference type="ChEBI" id="CHEBI:29105"/>
        <label>2</label>
        <note>catalytic</note>
    </ligand>
</feature>
<organism evidence="9 10">
    <name type="scientific">Marinoscillum luteum</name>
    <dbReference type="NCBI Taxonomy" id="861051"/>
    <lineage>
        <taxon>Bacteria</taxon>
        <taxon>Pseudomonadati</taxon>
        <taxon>Bacteroidota</taxon>
        <taxon>Cytophagia</taxon>
        <taxon>Cytophagales</taxon>
        <taxon>Reichenbachiellaceae</taxon>
        <taxon>Marinoscillum</taxon>
    </lineage>
</organism>
<feature type="binding site" evidence="8">
    <location>
        <position position="142"/>
    </location>
    <ligand>
        <name>Zn(2+)</name>
        <dbReference type="ChEBI" id="CHEBI:29105"/>
        <label>1</label>
        <note>catalytic</note>
    </ligand>
</feature>
<keyword evidence="3 8" id="KW-0540">Nuclease</keyword>
<dbReference type="GO" id="GO:0042781">
    <property type="term" value="F:3'-tRNA processing endoribonuclease activity"/>
    <property type="evidence" value="ECO:0007669"/>
    <property type="project" value="UniProtKB-EC"/>
</dbReference>
<feature type="active site" description="Proton acceptor" evidence="8">
    <location>
        <position position="66"/>
    </location>
</feature>
<dbReference type="RefSeq" id="WP_395418891.1">
    <property type="nucleotide sequence ID" value="NZ_JBIPKE010000020.1"/>
</dbReference>
<comment type="similarity">
    <text evidence="8">Belongs to the RNase Z family.</text>
</comment>
<feature type="binding site" evidence="8">
    <location>
        <position position="64"/>
    </location>
    <ligand>
        <name>Zn(2+)</name>
        <dbReference type="ChEBI" id="CHEBI:29105"/>
        <label>1</label>
        <note>catalytic</note>
    </ligand>
</feature>
<proteinExistence type="inferred from homology"/>
<comment type="caution">
    <text evidence="9">The sequence shown here is derived from an EMBL/GenBank/DDBJ whole genome shotgun (WGS) entry which is preliminary data.</text>
</comment>
<dbReference type="Gene3D" id="3.60.15.10">
    <property type="entry name" value="Ribonuclease Z/Hydroxyacylglutathione hydrolase-like"/>
    <property type="match status" value="1"/>
</dbReference>
<dbReference type="CDD" id="cd07717">
    <property type="entry name" value="RNaseZ_ZiPD-like_MBL-fold"/>
    <property type="match status" value="1"/>
</dbReference>
<evidence type="ECO:0000313" key="9">
    <source>
        <dbReference type="EMBL" id="MFH6985434.1"/>
    </source>
</evidence>
<dbReference type="Pfam" id="PF23023">
    <property type="entry name" value="Anti-Pycsar_Apyc1"/>
    <property type="match status" value="1"/>
</dbReference>
<keyword evidence="2 8" id="KW-0819">tRNA processing</keyword>
<dbReference type="EC" id="3.1.26.11" evidence="8"/>
<evidence type="ECO:0000256" key="4">
    <source>
        <dbReference type="ARBA" id="ARBA00022723"/>
    </source>
</evidence>
<comment type="subunit">
    <text evidence="1 8">Homodimer.</text>
</comment>
<evidence type="ECO:0000256" key="5">
    <source>
        <dbReference type="ARBA" id="ARBA00022759"/>
    </source>
</evidence>
<sequence length="305" mass="34913">MALELQILGSNSAAFAHNRHHTSQLLRVQDKYFMIDCGEGTQLQVKRYKIKLSRINHILISHLHGDHYYGLMGLVSTLHLYGRTADLHIYGPPGLADIITLQLKYSATRLSYDIKFHEWVPETSSVIYEDDKLTITTIPLNHRIHCSGYLFKEKPKKRGINKLVVDKKLAPNQANALRNGEDIYNEDGTLLYKNSLATLPPKKPYSYAYCSDTKLIPQLVDVIRDVDLIYHEATFMDDMKDRAENTYHTTARQAAQLASEAHVGQLLLGHFSTRYRDLNPLLSEARSVFRESYLAEEGKRFVVNH</sequence>
<keyword evidence="6 8" id="KW-0378">Hydrolase</keyword>
<dbReference type="EMBL" id="JBIPKE010000020">
    <property type="protein sequence ID" value="MFH6985434.1"/>
    <property type="molecule type" value="Genomic_DNA"/>
</dbReference>
<name>A0ABW7NFD7_9BACT</name>
<evidence type="ECO:0000313" key="10">
    <source>
        <dbReference type="Proteomes" id="UP001610063"/>
    </source>
</evidence>
<evidence type="ECO:0000256" key="3">
    <source>
        <dbReference type="ARBA" id="ARBA00022722"/>
    </source>
</evidence>
<evidence type="ECO:0000256" key="1">
    <source>
        <dbReference type="ARBA" id="ARBA00011738"/>
    </source>
</evidence>
<dbReference type="Proteomes" id="UP001610063">
    <property type="component" value="Unassembled WGS sequence"/>
</dbReference>
<gene>
    <name evidence="8" type="primary">rnz</name>
    <name evidence="9" type="ORF">ACHKAR_18430</name>
</gene>
<feature type="binding site" evidence="8">
    <location>
        <position position="62"/>
    </location>
    <ligand>
        <name>Zn(2+)</name>
        <dbReference type="ChEBI" id="CHEBI:29105"/>
        <label>1</label>
        <note>catalytic</note>
    </ligand>
</feature>
<accession>A0ABW7NFD7</accession>
<keyword evidence="4 8" id="KW-0479">Metal-binding</keyword>
<evidence type="ECO:0000256" key="8">
    <source>
        <dbReference type="HAMAP-Rule" id="MF_01818"/>
    </source>
</evidence>
<evidence type="ECO:0000256" key="7">
    <source>
        <dbReference type="ARBA" id="ARBA00022833"/>
    </source>
</evidence>
<dbReference type="PANTHER" id="PTHR46018:SF2">
    <property type="entry name" value="ZINC PHOSPHODIESTERASE ELAC PROTEIN 1"/>
    <property type="match status" value="1"/>
</dbReference>
<dbReference type="NCBIfam" id="NF000801">
    <property type="entry name" value="PRK00055.1-3"/>
    <property type="match status" value="1"/>
</dbReference>
<dbReference type="HAMAP" id="MF_01818">
    <property type="entry name" value="RNase_Z_BN"/>
    <property type="match status" value="1"/>
</dbReference>
<dbReference type="InterPro" id="IPR036866">
    <property type="entry name" value="RibonucZ/Hydroxyglut_hydro"/>
</dbReference>
<feature type="binding site" evidence="8">
    <location>
        <position position="67"/>
    </location>
    <ligand>
        <name>Zn(2+)</name>
        <dbReference type="ChEBI" id="CHEBI:29105"/>
        <label>2</label>
        <note>catalytic</note>
    </ligand>
</feature>
<feature type="binding site" evidence="8">
    <location>
        <position position="212"/>
    </location>
    <ligand>
        <name>Zn(2+)</name>
        <dbReference type="ChEBI" id="CHEBI:29105"/>
        <label>1</label>
        <note>catalytic</note>
    </ligand>
</feature>
<feature type="binding site" evidence="8">
    <location>
        <position position="270"/>
    </location>
    <ligand>
        <name>Zn(2+)</name>
        <dbReference type="ChEBI" id="CHEBI:29105"/>
        <label>2</label>
        <note>catalytic</note>
    </ligand>
</feature>
<keyword evidence="5 8" id="KW-0255">Endonuclease</keyword>
<comment type="catalytic activity">
    <reaction evidence="8">
        <text>Endonucleolytic cleavage of RNA, removing extra 3' nucleotides from tRNA precursor, generating 3' termini of tRNAs. A 3'-hydroxy group is left at the tRNA terminus and a 5'-phosphoryl group is left at the trailer molecule.</text>
        <dbReference type="EC" id="3.1.26.11"/>
    </reaction>
</comment>
<keyword evidence="10" id="KW-1185">Reference proteome</keyword>
<feature type="binding site" evidence="8">
    <location>
        <position position="66"/>
    </location>
    <ligand>
        <name>Zn(2+)</name>
        <dbReference type="ChEBI" id="CHEBI:29105"/>
        <label>2</label>
        <note>catalytic</note>
    </ligand>
</feature>
<evidence type="ECO:0000256" key="2">
    <source>
        <dbReference type="ARBA" id="ARBA00022694"/>
    </source>
</evidence>
<evidence type="ECO:0000256" key="6">
    <source>
        <dbReference type="ARBA" id="ARBA00022801"/>
    </source>
</evidence>
<dbReference type="InterPro" id="IPR013471">
    <property type="entry name" value="RNase_Z/BN"/>
</dbReference>
<comment type="function">
    <text evidence="8">Zinc phosphodiesterase, which displays some tRNA 3'-processing endonuclease activity. Probably involved in tRNA maturation, by removing a 3'-trailer from precursor tRNA.</text>
</comment>
<protein>
    <recommendedName>
        <fullName evidence="8">Ribonuclease Z</fullName>
        <shortName evidence="8">RNase Z</shortName>
        <ecNumber evidence="8">3.1.26.11</ecNumber>
    </recommendedName>
    <alternativeName>
        <fullName evidence="8">tRNA 3 endonuclease</fullName>
    </alternativeName>
    <alternativeName>
        <fullName evidence="8">tRNase Z</fullName>
    </alternativeName>
</protein>
<dbReference type="SUPFAM" id="SSF56281">
    <property type="entry name" value="Metallo-hydrolase/oxidoreductase"/>
    <property type="match status" value="1"/>
</dbReference>
<reference evidence="9 10" key="1">
    <citation type="journal article" date="2013" name="Int. J. Syst. Evol. Microbiol.">
        <title>Marinoscillum luteum sp. nov., isolated from marine sediment.</title>
        <authorList>
            <person name="Cha I.T."/>
            <person name="Park S.J."/>
            <person name="Kim S.J."/>
            <person name="Kim J.G."/>
            <person name="Jung M.Y."/>
            <person name="Shin K.S."/>
            <person name="Kwon K.K."/>
            <person name="Yang S.H."/>
            <person name="Seo Y.S."/>
            <person name="Rhee S.K."/>
        </authorList>
    </citation>
    <scope>NUCLEOTIDE SEQUENCE [LARGE SCALE GENOMIC DNA]</scope>
    <source>
        <strain evidence="9 10">KCTC 23939</strain>
    </source>
</reference>
<keyword evidence="7 8" id="KW-0862">Zinc</keyword>